<feature type="compositionally biased region" description="Polar residues" evidence="7">
    <location>
        <begin position="195"/>
        <end position="217"/>
    </location>
</feature>
<feature type="compositionally biased region" description="Polar residues" evidence="7">
    <location>
        <begin position="54"/>
        <end position="77"/>
    </location>
</feature>
<feature type="region of interest" description="Disordered" evidence="7">
    <location>
        <begin position="46"/>
        <end position="217"/>
    </location>
</feature>
<dbReference type="Proteomes" id="UP000515151">
    <property type="component" value="Chromosome 5"/>
</dbReference>
<dbReference type="InterPro" id="IPR019786">
    <property type="entry name" value="Zinc_finger_PHD-type_CS"/>
</dbReference>
<reference evidence="12" key="3">
    <citation type="journal article" date="2020" name="Plant Biotechnol. J.">
        <title>The pomegranate (Punica granatum L.) draft genome dissects genetic divergence between soft- and hard-seeded cultivars.</title>
        <authorList>
            <person name="Luo X."/>
            <person name="Li H."/>
            <person name="Wu Z."/>
            <person name="Yao W."/>
            <person name="Zhao P."/>
            <person name="Cao D."/>
            <person name="Yu H."/>
            <person name="Li K."/>
            <person name="Poudel K."/>
            <person name="Zhao D."/>
            <person name="Zhang F."/>
            <person name="Xia X."/>
            <person name="Chen L."/>
            <person name="Wang Q."/>
            <person name="Jing D."/>
            <person name="Cao S."/>
        </authorList>
    </citation>
    <scope>NUCLEOTIDE SEQUENCE [LARGE SCALE GENOMIC DNA]</scope>
</reference>
<dbReference type="GO" id="GO:0003682">
    <property type="term" value="F:chromatin binding"/>
    <property type="evidence" value="ECO:0007669"/>
    <property type="project" value="TreeGrafter"/>
</dbReference>
<evidence type="ECO:0000259" key="9">
    <source>
        <dbReference type="PROSITE" id="PS51186"/>
    </source>
</evidence>
<evidence type="ECO:0000256" key="3">
    <source>
        <dbReference type="ARBA" id="ARBA00022771"/>
    </source>
</evidence>
<dbReference type="GeneID" id="116208067"/>
<evidence type="ECO:0000313" key="14">
    <source>
        <dbReference type="RefSeq" id="XP_031397142.1"/>
    </source>
</evidence>
<reference evidence="10" key="2">
    <citation type="submission" date="2017-06" db="EMBL/GenBank/DDBJ databases">
        <title>The pomegranate genome and the genomics of punicalagin biosynthesis.</title>
        <authorList>
            <person name="Xu C."/>
        </authorList>
    </citation>
    <scope>NUCLEOTIDE SEQUENCE [LARGE SCALE GENOMIC DNA]</scope>
    <source>
        <tissue evidence="10">Fresh leaf</tissue>
    </source>
</reference>
<comment type="subcellular location">
    <subcellularLocation>
        <location evidence="1">Nucleus</location>
    </subcellularLocation>
</comment>
<gene>
    <name evidence="13 14" type="primary">LOC116208067</name>
    <name evidence="10" type="ORF">CDL15_Pgr001897</name>
</gene>
<organism evidence="10 11">
    <name type="scientific">Punica granatum</name>
    <name type="common">Pomegranate</name>
    <dbReference type="NCBI Taxonomy" id="22663"/>
    <lineage>
        <taxon>Eukaryota</taxon>
        <taxon>Viridiplantae</taxon>
        <taxon>Streptophyta</taxon>
        <taxon>Embryophyta</taxon>
        <taxon>Tracheophyta</taxon>
        <taxon>Spermatophyta</taxon>
        <taxon>Magnoliopsida</taxon>
        <taxon>eudicotyledons</taxon>
        <taxon>Gunneridae</taxon>
        <taxon>Pentapetalae</taxon>
        <taxon>rosids</taxon>
        <taxon>malvids</taxon>
        <taxon>Myrtales</taxon>
        <taxon>Lythraceae</taxon>
        <taxon>Punica</taxon>
    </lineage>
</organism>
<dbReference type="InterPro" id="IPR000182">
    <property type="entry name" value="GNAT_dom"/>
</dbReference>
<dbReference type="InterPro" id="IPR059153">
    <property type="entry name" value="NSD_PHD-1st"/>
</dbReference>
<dbReference type="FunFam" id="3.30.40.10:FF:000413">
    <property type="entry name" value="PHD zinc finger protein"/>
    <property type="match status" value="1"/>
</dbReference>
<dbReference type="EMBL" id="MTKT01002011">
    <property type="protein sequence ID" value="OWM82323.1"/>
    <property type="molecule type" value="Genomic_DNA"/>
</dbReference>
<dbReference type="GO" id="GO:0016747">
    <property type="term" value="F:acyltransferase activity, transferring groups other than amino-acyl groups"/>
    <property type="evidence" value="ECO:0007669"/>
    <property type="project" value="InterPro"/>
</dbReference>
<dbReference type="InterPro" id="IPR016181">
    <property type="entry name" value="Acyl_CoA_acyltransferase"/>
</dbReference>
<evidence type="ECO:0000256" key="2">
    <source>
        <dbReference type="ARBA" id="ARBA00022723"/>
    </source>
</evidence>
<dbReference type="InterPro" id="IPR001965">
    <property type="entry name" value="Znf_PHD"/>
</dbReference>
<reference evidence="11" key="1">
    <citation type="journal article" date="2017" name="Plant J.">
        <title>The pomegranate (Punica granatum L.) genome and the genomics of punicalagin biosynthesis.</title>
        <authorList>
            <person name="Qin G."/>
            <person name="Xu C."/>
            <person name="Ming R."/>
            <person name="Tang H."/>
            <person name="Guyot R."/>
            <person name="Kramer E.M."/>
            <person name="Hu Y."/>
            <person name="Yi X."/>
            <person name="Qi Y."/>
            <person name="Xu X."/>
            <person name="Gao Z."/>
            <person name="Pan H."/>
            <person name="Jian J."/>
            <person name="Tian Y."/>
            <person name="Yue Z."/>
            <person name="Xu Y."/>
        </authorList>
    </citation>
    <scope>NUCLEOTIDE SEQUENCE [LARGE SCALE GENOMIC DNA]</scope>
    <source>
        <strain evidence="11">cv. Dabenzi</strain>
    </source>
</reference>
<dbReference type="RefSeq" id="XP_031397141.1">
    <property type="nucleotide sequence ID" value="XM_031541281.1"/>
</dbReference>
<dbReference type="Pfam" id="PF23011">
    <property type="entry name" value="PHD-1st_NSD"/>
    <property type="match status" value="1"/>
</dbReference>
<evidence type="ECO:0000256" key="5">
    <source>
        <dbReference type="ARBA" id="ARBA00023242"/>
    </source>
</evidence>
<sequence>MGEVEVCTDAPSETPCLRSELKRDRQCIEDDTETYPVLVKKHAVEASHEDIRSEVSNPIASPKETTSTFQDITSQPVQVAGAHQGGCSDETSKISGDSGSEQTLSNEENGGNCAELTGKGSPPTVKVSGNSGSHDTFNHEENGGSYAESSDKGLPGSVKVSASSDSEATLSNDDNGGNYVEGGKSSPGSVKVSAHSGSEETLSSEENAGNYGESSGKASLGSVTKSCVVLEIPQHASTTGVRKITFRFSKRKDLDSQPAITGAGSNVPYRNSEEEQEQDFLTSVGTSPGAYMSTHGIGHPLIGNFHPCAPNMELKMSKKVVPQGFPTNVKKLLSTGILDGARVKYVPLGPERGLEGIISGGGYLCGCSSCNFSRVVSAYEFEQHAGFKTRHPNNHIYLENGKPIYNIIQEVKTAPLCLLDEVIRDIAGSAINEDFFQIWKGNLQQSNTKNDAGKKNGCALPKLYHSRPSQKSEESDIPTSYYPVETTPVKFVEMLAKQKRAVKKPVSCIYAKQLKKSAEGGRKRDNDLHKLLFMPNGLPDGAELAYFVKGQRLLSGYKQGGGIVCGCCDREISPSQFEAHAGMAARRQPYRHIYTSSGLTLHDIATSLANGQSLTTGGSDDMCTVCGEGGDLILCIGCPRAFHAACLGMHSRPESDWCCSNCRDKVVPGRKMISGDSALARPIMIRLTRVVREPENEIGGCAICRAHDFSVGNFDERTVMICDQCEKEFHVGCMRESGLCDLTELPRDKWFCCDDCNNIHVGLQSSVLIGLKNVPALALDSINRKVMDKELLLDGGVDGVQWQILNGKSRRPEHLPLLSSATGIFRECFDPIVATSGRDLIPLMVYGRNISGQEFGGMYCIVLTVKGVVVSAGLLRTFGKGVAELPLVATAREHQGKGYFHALFSCIEEDLLCKMNVEKIVLPAAEEAESMWTKKFGFRKVTEEQVKKYMREVQLTIFKGTSILEKEVQPIKA</sequence>
<dbReference type="InterPro" id="IPR056511">
    <property type="entry name" value="IDM1_C"/>
</dbReference>
<dbReference type="SMART" id="SM00249">
    <property type="entry name" value="PHD"/>
    <property type="match status" value="2"/>
</dbReference>
<dbReference type="InterPro" id="IPR013083">
    <property type="entry name" value="Znf_RING/FYVE/PHD"/>
</dbReference>
<keyword evidence="3 6" id="KW-0863">Zinc-finger</keyword>
<dbReference type="InterPro" id="IPR032308">
    <property type="entry name" value="TDBD"/>
</dbReference>
<evidence type="ECO:0000313" key="12">
    <source>
        <dbReference type="Proteomes" id="UP000515151"/>
    </source>
</evidence>
<dbReference type="PANTHER" id="PTHR47025">
    <property type="entry name" value="AUTOIMMUNE REGULATOR"/>
    <property type="match status" value="1"/>
</dbReference>
<dbReference type="InterPro" id="IPR019787">
    <property type="entry name" value="Znf_PHD-finger"/>
</dbReference>
<dbReference type="AlphaFoldDB" id="A0A218XBK2"/>
<feature type="compositionally biased region" description="Polar residues" evidence="7">
    <location>
        <begin position="93"/>
        <end position="109"/>
    </location>
</feature>
<evidence type="ECO:0000313" key="13">
    <source>
        <dbReference type="RefSeq" id="XP_031397141.1"/>
    </source>
</evidence>
<accession>A0A218XBK2</accession>
<evidence type="ECO:0000256" key="7">
    <source>
        <dbReference type="SAM" id="MobiDB-lite"/>
    </source>
</evidence>
<dbReference type="GO" id="GO:0000977">
    <property type="term" value="F:RNA polymerase II transcription regulatory region sequence-specific DNA binding"/>
    <property type="evidence" value="ECO:0007669"/>
    <property type="project" value="TreeGrafter"/>
</dbReference>
<evidence type="ECO:0000259" key="8">
    <source>
        <dbReference type="PROSITE" id="PS50016"/>
    </source>
</evidence>
<feature type="compositionally biased region" description="Low complexity" evidence="7">
    <location>
        <begin position="182"/>
        <end position="193"/>
    </location>
</feature>
<feature type="domain" description="N-acetyltransferase" evidence="9">
    <location>
        <begin position="805"/>
        <end position="960"/>
    </location>
</feature>
<evidence type="ECO:0000256" key="4">
    <source>
        <dbReference type="ARBA" id="ARBA00022833"/>
    </source>
</evidence>
<protein>
    <submittedName>
        <fullName evidence="13 14">Uncharacterized protein LOC116208067</fullName>
    </submittedName>
</protein>
<dbReference type="RefSeq" id="XP_031397142.1">
    <property type="nucleotide sequence ID" value="XM_031541282.1"/>
</dbReference>
<dbReference type="GO" id="GO:0005634">
    <property type="term" value="C:nucleus"/>
    <property type="evidence" value="ECO:0007669"/>
    <property type="project" value="UniProtKB-SubCell"/>
</dbReference>
<keyword evidence="5" id="KW-0539">Nucleus</keyword>
<dbReference type="PANTHER" id="PTHR47025:SF7">
    <property type="entry name" value="ACYL-COA N-ACYLTRANSFERASE WITH RING_FYVE_PHD-TYPE ZINC FINGER DOMAIN-CONTAINING PROTEIN"/>
    <property type="match status" value="1"/>
</dbReference>
<proteinExistence type="predicted"/>
<evidence type="ECO:0000256" key="1">
    <source>
        <dbReference type="ARBA" id="ARBA00004123"/>
    </source>
</evidence>
<name>A0A218XBK2_PUNGR</name>
<evidence type="ECO:0000313" key="10">
    <source>
        <dbReference type="EMBL" id="OWM82323.1"/>
    </source>
</evidence>
<dbReference type="SUPFAM" id="SSF57903">
    <property type="entry name" value="FYVE/PHD zinc finger"/>
    <property type="match status" value="2"/>
</dbReference>
<dbReference type="Proteomes" id="UP000197138">
    <property type="component" value="Unassembled WGS sequence"/>
</dbReference>
<dbReference type="OrthoDB" id="1903104at2759"/>
<evidence type="ECO:0000256" key="6">
    <source>
        <dbReference type="PROSITE-ProRule" id="PRU00146"/>
    </source>
</evidence>
<dbReference type="PROSITE" id="PS01359">
    <property type="entry name" value="ZF_PHD_1"/>
    <property type="match status" value="2"/>
</dbReference>
<dbReference type="SUPFAM" id="SSF55729">
    <property type="entry name" value="Acyl-CoA N-acyltransferases (Nat)"/>
    <property type="match status" value="1"/>
</dbReference>
<keyword evidence="4" id="KW-0862">Zinc</keyword>
<dbReference type="Gene3D" id="3.40.630.30">
    <property type="match status" value="1"/>
</dbReference>
<dbReference type="GO" id="GO:0045944">
    <property type="term" value="P:positive regulation of transcription by RNA polymerase II"/>
    <property type="evidence" value="ECO:0007669"/>
    <property type="project" value="TreeGrafter"/>
</dbReference>
<feature type="domain" description="PHD-type" evidence="8">
    <location>
        <begin position="620"/>
        <end position="665"/>
    </location>
</feature>
<keyword evidence="12" id="KW-1185">Reference proteome</keyword>
<dbReference type="GO" id="GO:0008270">
    <property type="term" value="F:zinc ion binding"/>
    <property type="evidence" value="ECO:0007669"/>
    <property type="project" value="UniProtKB-KW"/>
</dbReference>
<dbReference type="PROSITE" id="PS50016">
    <property type="entry name" value="ZF_PHD_2"/>
    <property type="match status" value="1"/>
</dbReference>
<feature type="compositionally biased region" description="Polar residues" evidence="7">
    <location>
        <begin position="160"/>
        <end position="175"/>
    </location>
</feature>
<reference evidence="13 14" key="4">
    <citation type="submission" date="2025-04" db="UniProtKB">
        <authorList>
            <consortium name="RefSeq"/>
        </authorList>
    </citation>
    <scope>IDENTIFICATION</scope>
    <source>
        <tissue evidence="13 14">Leaf</tissue>
    </source>
</reference>
<dbReference type="Pfam" id="PF23209">
    <property type="entry name" value="IDM1_C"/>
    <property type="match status" value="1"/>
</dbReference>
<dbReference type="PROSITE" id="PS51186">
    <property type="entry name" value="GNAT"/>
    <property type="match status" value="1"/>
</dbReference>
<keyword evidence="2" id="KW-0479">Metal-binding</keyword>
<dbReference type="GO" id="GO:0042393">
    <property type="term" value="F:histone binding"/>
    <property type="evidence" value="ECO:0007669"/>
    <property type="project" value="TreeGrafter"/>
</dbReference>
<dbReference type="CDD" id="cd04301">
    <property type="entry name" value="NAT_SF"/>
    <property type="match status" value="1"/>
</dbReference>
<dbReference type="InterPro" id="IPR011011">
    <property type="entry name" value="Znf_FYVE_PHD"/>
</dbReference>
<dbReference type="Pfam" id="PF16135">
    <property type="entry name" value="TDBD"/>
    <property type="match status" value="2"/>
</dbReference>
<dbReference type="Gene3D" id="3.30.40.10">
    <property type="entry name" value="Zinc/RING finger domain, C3HC4 (zinc finger)"/>
    <property type="match status" value="2"/>
</dbReference>
<evidence type="ECO:0000313" key="11">
    <source>
        <dbReference type="Proteomes" id="UP000197138"/>
    </source>
</evidence>